<dbReference type="Proteomes" id="UP001597128">
    <property type="component" value="Unassembled WGS sequence"/>
</dbReference>
<evidence type="ECO:0000256" key="1">
    <source>
        <dbReference type="SAM" id="SignalP"/>
    </source>
</evidence>
<name>A0ABW3F4F5_9PROT</name>
<proteinExistence type="predicted"/>
<dbReference type="EMBL" id="JBHTKB010000001">
    <property type="protein sequence ID" value="MFD0912493.1"/>
    <property type="molecule type" value="Genomic_DNA"/>
</dbReference>
<organism evidence="2 3">
    <name type="scientific">Methylophilus luteus</name>
    <dbReference type="NCBI Taxonomy" id="640108"/>
    <lineage>
        <taxon>Bacteria</taxon>
        <taxon>Pseudomonadati</taxon>
        <taxon>Pseudomonadota</taxon>
        <taxon>Betaproteobacteria</taxon>
        <taxon>Nitrosomonadales</taxon>
        <taxon>Methylophilaceae</taxon>
        <taxon>Methylophilus</taxon>
    </lineage>
</organism>
<feature type="signal peptide" evidence="1">
    <location>
        <begin position="1"/>
        <end position="29"/>
    </location>
</feature>
<protein>
    <submittedName>
        <fullName evidence="2">Uncharacterized protein</fullName>
    </submittedName>
</protein>
<evidence type="ECO:0000313" key="3">
    <source>
        <dbReference type="Proteomes" id="UP001597128"/>
    </source>
</evidence>
<gene>
    <name evidence="2" type="ORF">ACFQ1Z_02930</name>
</gene>
<feature type="chain" id="PRO_5045418580" evidence="1">
    <location>
        <begin position="30"/>
        <end position="158"/>
    </location>
</feature>
<reference evidence="3" key="1">
    <citation type="journal article" date="2019" name="Int. J. Syst. Evol. Microbiol.">
        <title>The Global Catalogue of Microorganisms (GCM) 10K type strain sequencing project: providing services to taxonomists for standard genome sequencing and annotation.</title>
        <authorList>
            <consortium name="The Broad Institute Genomics Platform"/>
            <consortium name="The Broad Institute Genome Sequencing Center for Infectious Disease"/>
            <person name="Wu L."/>
            <person name="Ma J."/>
        </authorList>
    </citation>
    <scope>NUCLEOTIDE SEQUENCE [LARGE SCALE GENOMIC DNA]</scope>
    <source>
        <strain evidence="3">CCUG 58412</strain>
    </source>
</reference>
<keyword evidence="3" id="KW-1185">Reference proteome</keyword>
<accession>A0ABW3F4F5</accession>
<comment type="caution">
    <text evidence="2">The sequence shown here is derived from an EMBL/GenBank/DDBJ whole genome shotgun (WGS) entry which is preliminary data.</text>
</comment>
<dbReference type="RefSeq" id="WP_379055479.1">
    <property type="nucleotide sequence ID" value="NZ_JBHTKB010000001.1"/>
</dbReference>
<keyword evidence="1" id="KW-0732">Signal</keyword>
<evidence type="ECO:0000313" key="2">
    <source>
        <dbReference type="EMBL" id="MFD0912493.1"/>
    </source>
</evidence>
<sequence length="158" mass="16946">MAFSSGLLPQRLTLYALCTLLATPGLAGAASDSARVITTQPEKAASRPATSGKAAPDKANVVALINLEEVLPDCQQQVAKVKIKSVQRSESGITTESITFSVSNGNITLPTHMGDNPVLTLDDLQDATRFIKVGNSYFIHFQTCEHTQERSLINIYAL</sequence>